<reference evidence="2" key="1">
    <citation type="journal article" date="2020" name="Fungal Divers.">
        <title>Resolving the Mortierellaceae phylogeny through synthesis of multi-gene phylogenetics and phylogenomics.</title>
        <authorList>
            <person name="Vandepol N."/>
            <person name="Liber J."/>
            <person name="Desiro A."/>
            <person name="Na H."/>
            <person name="Kennedy M."/>
            <person name="Barry K."/>
            <person name="Grigoriev I.V."/>
            <person name="Miller A.N."/>
            <person name="O'Donnell K."/>
            <person name="Stajich J.E."/>
            <person name="Bonito G."/>
        </authorList>
    </citation>
    <scope>NUCLEOTIDE SEQUENCE</scope>
    <source>
        <strain evidence="2">NVP60</strain>
    </source>
</reference>
<evidence type="ECO:0000313" key="2">
    <source>
        <dbReference type="EMBL" id="KAG0306192.1"/>
    </source>
</evidence>
<keyword evidence="3" id="KW-1185">Reference proteome</keyword>
<dbReference type="AlphaFoldDB" id="A0A9P6UK01"/>
<sequence length="274" mass="30992">MPGARYFLSTIPSKFDRLEYLKSRNATSDQKEALEFEWASWLDYFRTSGSQALQDISRQHQQLLEQRKLDVRRENVDQFRADGAAMTREMRRDLDGTATTETTFMSSSTNVGLRPSSNSELGSASNSSTVNQIHCHFRSNFSSFADEPWTLSSGTVVDDVLWKYALSLLTETPIHSFVIDCGNPNVEALFKDKDWNEIVTLDRKANLLRLSDGDSTEDDDVRGFDADSTEDDDARDFDSEFAEDDDALDSGESSEEDQLPVEIPTRIRQPAIRS</sequence>
<proteinExistence type="predicted"/>
<dbReference type="Proteomes" id="UP000823405">
    <property type="component" value="Unassembled WGS sequence"/>
</dbReference>
<feature type="region of interest" description="Disordered" evidence="1">
    <location>
        <begin position="212"/>
        <end position="274"/>
    </location>
</feature>
<feature type="compositionally biased region" description="Acidic residues" evidence="1">
    <location>
        <begin position="227"/>
        <end position="259"/>
    </location>
</feature>
<feature type="non-terminal residue" evidence="2">
    <location>
        <position position="274"/>
    </location>
</feature>
<dbReference type="OrthoDB" id="2444672at2759"/>
<feature type="region of interest" description="Disordered" evidence="1">
    <location>
        <begin position="105"/>
        <end position="126"/>
    </location>
</feature>
<feature type="compositionally biased region" description="Low complexity" evidence="1">
    <location>
        <begin position="116"/>
        <end position="126"/>
    </location>
</feature>
<organism evidence="2 3">
    <name type="scientific">Linnemannia gamsii</name>
    <dbReference type="NCBI Taxonomy" id="64522"/>
    <lineage>
        <taxon>Eukaryota</taxon>
        <taxon>Fungi</taxon>
        <taxon>Fungi incertae sedis</taxon>
        <taxon>Mucoromycota</taxon>
        <taxon>Mortierellomycotina</taxon>
        <taxon>Mortierellomycetes</taxon>
        <taxon>Mortierellales</taxon>
        <taxon>Mortierellaceae</taxon>
        <taxon>Linnemannia</taxon>
    </lineage>
</organism>
<comment type="caution">
    <text evidence="2">The sequence shown here is derived from an EMBL/GenBank/DDBJ whole genome shotgun (WGS) entry which is preliminary data.</text>
</comment>
<accession>A0A9P6UK01</accession>
<protein>
    <submittedName>
        <fullName evidence="2">Uncharacterized protein</fullName>
    </submittedName>
</protein>
<evidence type="ECO:0000256" key="1">
    <source>
        <dbReference type="SAM" id="MobiDB-lite"/>
    </source>
</evidence>
<name>A0A9P6UK01_9FUNG</name>
<gene>
    <name evidence="2" type="ORF">BGZ97_000843</name>
</gene>
<dbReference type="EMBL" id="JAAAIN010001162">
    <property type="protein sequence ID" value="KAG0306192.1"/>
    <property type="molecule type" value="Genomic_DNA"/>
</dbReference>
<evidence type="ECO:0000313" key="3">
    <source>
        <dbReference type="Proteomes" id="UP000823405"/>
    </source>
</evidence>